<dbReference type="InterPro" id="IPR039798">
    <property type="entry name" value="Sulfhydryl_oxidase"/>
</dbReference>
<dbReference type="InterPro" id="IPR017937">
    <property type="entry name" value="Thioredoxin_CS"/>
</dbReference>
<dbReference type="InterPro" id="IPR036249">
    <property type="entry name" value="Thioredoxin-like_sf"/>
</dbReference>
<evidence type="ECO:0000256" key="2">
    <source>
        <dbReference type="ARBA" id="ARBA00004613"/>
    </source>
</evidence>
<dbReference type="FunFam" id="1.20.120.1960:FF:000001">
    <property type="entry name" value="Sulfhydryl oxidase"/>
    <property type="match status" value="1"/>
</dbReference>
<dbReference type="InterPro" id="IPR036774">
    <property type="entry name" value="ERV/ALR_sulphydryl_oxid_sf"/>
</dbReference>
<dbReference type="PROSITE" id="PS00194">
    <property type="entry name" value="THIOREDOXIN_1"/>
    <property type="match status" value="1"/>
</dbReference>
<dbReference type="Pfam" id="PF18108">
    <property type="entry name" value="QSOX_Trx1"/>
    <property type="match status" value="1"/>
</dbReference>
<dbReference type="Ensembl" id="ENSSGRT00000009044.1">
    <property type="protein sequence ID" value="ENSSGRP00000008284.1"/>
    <property type="gene ID" value="ENSSGRG00000005642.1"/>
</dbReference>
<dbReference type="InterPro" id="IPR017905">
    <property type="entry name" value="ERV/ALR_sulphydryl_oxidase"/>
</dbReference>
<feature type="region of interest" description="Disordered" evidence="14">
    <location>
        <begin position="512"/>
        <end position="568"/>
    </location>
</feature>
<reference evidence="16" key="2">
    <citation type="submission" date="2025-09" db="UniProtKB">
        <authorList>
            <consortium name="Ensembl"/>
        </authorList>
    </citation>
    <scope>IDENTIFICATION</scope>
</reference>
<dbReference type="AlphaFoldDB" id="A0A672KAV5"/>
<protein>
    <recommendedName>
        <fullName evidence="13">Sulfhydryl oxidase</fullName>
        <ecNumber evidence="13">1.8.3.2</ecNumber>
    </recommendedName>
</protein>
<dbReference type="OMA" id="NASWEHC"/>
<comment type="function">
    <text evidence="11">Catalyzes the oxidation of sulfhydryl groups in peptide and protein thiols to disulfides with the reduction of oxygen to hydrogen peroxide. Plays a role in disulfide bond formation in a variety of extracellular proteins. In fibroblasts, required for normal incorporation of laminin into the extracellular matrix, and thereby for normal cell-cell adhesion and cell migration.</text>
</comment>
<dbReference type="EC" id="1.8.3.2" evidence="13"/>
<evidence type="ECO:0000256" key="12">
    <source>
        <dbReference type="ARBA" id="ARBA00048864"/>
    </source>
</evidence>
<organism evidence="16 17">
    <name type="scientific">Sinocyclocheilus grahami</name>
    <name type="common">Dianchi golden-line fish</name>
    <name type="synonym">Barbus grahami</name>
    <dbReference type="NCBI Taxonomy" id="75366"/>
    <lineage>
        <taxon>Eukaryota</taxon>
        <taxon>Metazoa</taxon>
        <taxon>Chordata</taxon>
        <taxon>Craniata</taxon>
        <taxon>Vertebrata</taxon>
        <taxon>Euteleostomi</taxon>
        <taxon>Actinopterygii</taxon>
        <taxon>Neopterygii</taxon>
        <taxon>Teleostei</taxon>
        <taxon>Ostariophysi</taxon>
        <taxon>Cypriniformes</taxon>
        <taxon>Cyprinidae</taxon>
        <taxon>Cyprininae</taxon>
        <taxon>Sinocyclocheilus</taxon>
    </lineage>
</organism>
<dbReference type="Pfam" id="PF04777">
    <property type="entry name" value="Evr1_Alr"/>
    <property type="match status" value="1"/>
</dbReference>
<dbReference type="GO" id="GO:0000139">
    <property type="term" value="C:Golgi membrane"/>
    <property type="evidence" value="ECO:0007669"/>
    <property type="project" value="TreeGrafter"/>
</dbReference>
<dbReference type="InterPro" id="IPR042568">
    <property type="entry name" value="QSOX_FAD-bd_sf"/>
</dbReference>
<evidence type="ECO:0000256" key="13">
    <source>
        <dbReference type="RuleBase" id="RU371123"/>
    </source>
</evidence>
<keyword evidence="7 13" id="KW-0274">FAD</keyword>
<dbReference type="Pfam" id="PF00085">
    <property type="entry name" value="Thioredoxin"/>
    <property type="match status" value="1"/>
</dbReference>
<dbReference type="InterPro" id="IPR040986">
    <property type="entry name" value="QSOX_FAD-bd_dom"/>
</dbReference>
<dbReference type="InterPro" id="IPR041269">
    <property type="entry name" value="QSOX_Trx1"/>
</dbReference>
<keyword evidence="10" id="KW-0325">Glycoprotein</keyword>
<dbReference type="Pfam" id="PF18371">
    <property type="entry name" value="FAD_SOX"/>
    <property type="match status" value="1"/>
</dbReference>
<dbReference type="GO" id="GO:0016971">
    <property type="term" value="F:flavin-dependent sulfhydryl oxidase activity"/>
    <property type="evidence" value="ECO:0007669"/>
    <property type="project" value="InterPro"/>
</dbReference>
<dbReference type="Proteomes" id="UP000472262">
    <property type="component" value="Unassembled WGS sequence"/>
</dbReference>
<comment type="cofactor">
    <cofactor evidence="1 13">
        <name>FAD</name>
        <dbReference type="ChEBI" id="CHEBI:57692"/>
    </cofactor>
</comment>
<reference evidence="16" key="1">
    <citation type="submission" date="2025-08" db="UniProtKB">
        <authorList>
            <consortium name="Ensembl"/>
        </authorList>
    </citation>
    <scope>IDENTIFICATION</scope>
</reference>
<keyword evidence="17" id="KW-1185">Reference proteome</keyword>
<dbReference type="InterPro" id="IPR013766">
    <property type="entry name" value="Thioredoxin_domain"/>
</dbReference>
<comment type="subcellular location">
    <subcellularLocation>
        <location evidence="2">Secreted</location>
    </subcellularLocation>
</comment>
<dbReference type="PANTHER" id="PTHR22897">
    <property type="entry name" value="QUIESCIN Q6-RELATED SULFHYDRYL OXIDASE"/>
    <property type="match status" value="1"/>
</dbReference>
<dbReference type="FunCoup" id="A0A672KAV5">
    <property type="interactions" value="699"/>
</dbReference>
<keyword evidence="13" id="KW-0472">Membrane</keyword>
<comment type="catalytic activity">
    <reaction evidence="12 13">
        <text>2 R'C(R)SH + O2 = R'C(R)S-S(R)CR' + H2O2</text>
        <dbReference type="Rhea" id="RHEA:17357"/>
        <dbReference type="ChEBI" id="CHEBI:15379"/>
        <dbReference type="ChEBI" id="CHEBI:16240"/>
        <dbReference type="ChEBI" id="CHEBI:16520"/>
        <dbReference type="ChEBI" id="CHEBI:17412"/>
        <dbReference type="EC" id="1.8.3.2"/>
    </reaction>
</comment>
<dbReference type="GO" id="GO:0006457">
    <property type="term" value="P:protein folding"/>
    <property type="evidence" value="ECO:0007669"/>
    <property type="project" value="TreeGrafter"/>
</dbReference>
<dbReference type="GO" id="GO:0005615">
    <property type="term" value="C:extracellular space"/>
    <property type="evidence" value="ECO:0007669"/>
    <property type="project" value="TreeGrafter"/>
</dbReference>
<evidence type="ECO:0000256" key="8">
    <source>
        <dbReference type="ARBA" id="ARBA00023002"/>
    </source>
</evidence>
<evidence type="ECO:0000256" key="10">
    <source>
        <dbReference type="ARBA" id="ARBA00023180"/>
    </source>
</evidence>
<dbReference type="GO" id="GO:0003756">
    <property type="term" value="F:protein disulfide isomerase activity"/>
    <property type="evidence" value="ECO:0007669"/>
    <property type="project" value="TreeGrafter"/>
</dbReference>
<sequence length="735" mass="84422">KRRCNCVGLSPLISEAGLYTASDQIIILSPENVDSGLFNSTAALLVEFYATWCGHCVAFSPTWKSLARDIKGSCDSEDWSNACRKFNFAITGMHYILKYIKIVNRFPRDVRGLRHYIIDKLEMHNEAWPPACPPLETASEAEIDNFFQTNNVKLLALVFESKDSYVGREVTLDLLQYENIAVRRVLDTETSLVSRFGVTDFPSCYLYNSSRHISRLKVLNEARTFYSYALQRLPGVVRTGKPQIAITDLIKNSTLQEWRSTRVYMSDLESALHYSLRVELSGHISISGNDLTALKKYINVLAKYFPGRPSVKSALKTVDSWLQQQKGTEIKYSDFRDTSDAVLPEGVQWVGCQGSESHYRGYPCAFWTLFHVLTVQAKEMDPQEVLQAMRGYVSRFFGCRPCATHFESMAQESMDHVTSLSATVLWLWSRHNRVNNRLAGDLSEDPYFPKIQWPSPELCPSCHGLKKTGEHHWNQEEVLTFLRNYFSSAHILMDYLQDETQALIHQRNRLTAARMEKEARRGVERRPREVLDNRPDEEPQEEEEQQEEEEGEEPAMEEQTGEPYPAGLERMGVAGADKANYQAPWEKPQRPQSQRKPKTVGMKLQEPQENIVDLDLFVNQHYKAKALRAAAMSGVVRQRSLKKEEDVEDLQFEGGWRVKRDLGSQEENLGYRGRGMEPYPRPHSKRWMSLLSVGFSRLDVSLCVLLYLLSTMCLLAMYLYFKLRLKLRRAKLSLP</sequence>
<dbReference type="FunFam" id="1.20.120.310:FF:000001">
    <property type="entry name" value="Sulfhydryl oxidase"/>
    <property type="match status" value="1"/>
</dbReference>
<dbReference type="SUPFAM" id="SSF69000">
    <property type="entry name" value="FAD-dependent thiol oxidase"/>
    <property type="match status" value="1"/>
</dbReference>
<evidence type="ECO:0000259" key="15">
    <source>
        <dbReference type="PROSITE" id="PS51324"/>
    </source>
</evidence>
<keyword evidence="13" id="KW-0812">Transmembrane</keyword>
<evidence type="ECO:0000256" key="4">
    <source>
        <dbReference type="ARBA" id="ARBA00022525"/>
    </source>
</evidence>
<feature type="transmembrane region" description="Helical" evidence="13">
    <location>
        <begin position="704"/>
        <end position="721"/>
    </location>
</feature>
<dbReference type="InParanoid" id="A0A672KAV5"/>
<dbReference type="FunFam" id="3.40.30.10:FF:000080">
    <property type="entry name" value="Sulfhydryl oxidase"/>
    <property type="match status" value="1"/>
</dbReference>
<evidence type="ECO:0000256" key="3">
    <source>
        <dbReference type="ARBA" id="ARBA00006041"/>
    </source>
</evidence>
<feature type="domain" description="ERV/ALR sulfhydryl oxidase" evidence="15">
    <location>
        <begin position="355"/>
        <end position="453"/>
    </location>
</feature>
<dbReference type="SUPFAM" id="SSF52833">
    <property type="entry name" value="Thioredoxin-like"/>
    <property type="match status" value="2"/>
</dbReference>
<evidence type="ECO:0000256" key="5">
    <source>
        <dbReference type="ARBA" id="ARBA00022630"/>
    </source>
</evidence>
<keyword evidence="9" id="KW-1015">Disulfide bond</keyword>
<keyword evidence="5 13" id="KW-0285">Flavoprotein</keyword>
<evidence type="ECO:0000313" key="16">
    <source>
        <dbReference type="Ensembl" id="ENSSGRP00000008284.1"/>
    </source>
</evidence>
<keyword evidence="13" id="KW-1133">Transmembrane helix</keyword>
<feature type="compositionally biased region" description="Basic and acidic residues" evidence="14">
    <location>
        <begin position="514"/>
        <end position="537"/>
    </location>
</feature>
<name>A0A672KAV5_SINGR</name>
<dbReference type="Gene3D" id="3.40.30.10">
    <property type="entry name" value="Glutaredoxin"/>
    <property type="match status" value="2"/>
</dbReference>
<keyword evidence="6" id="KW-0732">Signal</keyword>
<dbReference type="PANTHER" id="PTHR22897:SF6">
    <property type="entry name" value="SULFHYDRYL OXIDASE 1"/>
    <property type="match status" value="1"/>
</dbReference>
<evidence type="ECO:0000256" key="7">
    <source>
        <dbReference type="ARBA" id="ARBA00022827"/>
    </source>
</evidence>
<evidence type="ECO:0000313" key="17">
    <source>
        <dbReference type="Proteomes" id="UP000472262"/>
    </source>
</evidence>
<evidence type="ECO:0000256" key="14">
    <source>
        <dbReference type="SAM" id="MobiDB-lite"/>
    </source>
</evidence>
<dbReference type="Gene3D" id="1.20.120.310">
    <property type="entry name" value="ERV/ALR sulfhydryl oxidase domain"/>
    <property type="match status" value="1"/>
</dbReference>
<feature type="compositionally biased region" description="Acidic residues" evidence="14">
    <location>
        <begin position="538"/>
        <end position="560"/>
    </location>
</feature>
<accession>A0A672KAV5</accession>
<evidence type="ECO:0000256" key="1">
    <source>
        <dbReference type="ARBA" id="ARBA00001974"/>
    </source>
</evidence>
<dbReference type="PROSITE" id="PS51324">
    <property type="entry name" value="ERV_ALR"/>
    <property type="match status" value="1"/>
</dbReference>
<evidence type="ECO:0000256" key="9">
    <source>
        <dbReference type="ARBA" id="ARBA00023157"/>
    </source>
</evidence>
<evidence type="ECO:0000256" key="11">
    <source>
        <dbReference type="ARBA" id="ARBA00045804"/>
    </source>
</evidence>
<keyword evidence="8 13" id="KW-0560">Oxidoreductase</keyword>
<evidence type="ECO:0000256" key="6">
    <source>
        <dbReference type="ARBA" id="ARBA00022729"/>
    </source>
</evidence>
<gene>
    <name evidence="16" type="primary">qsox1</name>
</gene>
<comment type="similarity">
    <text evidence="3 13">Belongs to the quiescin-sulfhydryl oxidase (QSOX) family.</text>
</comment>
<dbReference type="Gene3D" id="1.20.120.1960">
    <property type="entry name" value="QSOX sulfhydryl oxidase domain"/>
    <property type="match status" value="1"/>
</dbReference>
<proteinExistence type="inferred from homology"/>
<keyword evidence="4" id="KW-0964">Secreted</keyword>